<keyword evidence="4 5" id="KW-0067">ATP-binding</keyword>
<dbReference type="PANTHER" id="PTHR43289">
    <property type="entry name" value="MITOGEN-ACTIVATED PROTEIN KINASE KINASE KINASE 20-RELATED"/>
    <property type="match status" value="1"/>
</dbReference>
<name>A0ABR8C2B3_APHFL</name>
<dbReference type="InterPro" id="IPR011009">
    <property type="entry name" value="Kinase-like_dom_sf"/>
</dbReference>
<accession>A0ABR8C2B3</accession>
<feature type="transmembrane region" description="Helical" evidence="6">
    <location>
        <begin position="380"/>
        <end position="402"/>
    </location>
</feature>
<organism evidence="8 9">
    <name type="scientific">Aphanizomenon flos-aquae FACHB-1040</name>
    <dbReference type="NCBI Taxonomy" id="2692887"/>
    <lineage>
        <taxon>Bacteria</taxon>
        <taxon>Bacillati</taxon>
        <taxon>Cyanobacteriota</taxon>
        <taxon>Cyanophyceae</taxon>
        <taxon>Nostocales</taxon>
        <taxon>Aphanizomenonaceae</taxon>
        <taxon>Aphanizomenon</taxon>
    </lineage>
</organism>
<feature type="transmembrane region" description="Helical" evidence="6">
    <location>
        <begin position="323"/>
        <end position="342"/>
    </location>
</feature>
<evidence type="ECO:0000256" key="6">
    <source>
        <dbReference type="SAM" id="Phobius"/>
    </source>
</evidence>
<dbReference type="PROSITE" id="PS50011">
    <property type="entry name" value="PROTEIN_KINASE_DOM"/>
    <property type="match status" value="1"/>
</dbReference>
<dbReference type="Gene3D" id="3.30.200.20">
    <property type="entry name" value="Phosphorylase Kinase, domain 1"/>
    <property type="match status" value="1"/>
</dbReference>
<evidence type="ECO:0000256" key="3">
    <source>
        <dbReference type="ARBA" id="ARBA00022777"/>
    </source>
</evidence>
<dbReference type="EMBL" id="JACJQT010000075">
    <property type="protein sequence ID" value="MBD2280796.1"/>
    <property type="molecule type" value="Genomic_DNA"/>
</dbReference>
<keyword evidence="6" id="KW-0812">Transmembrane</keyword>
<dbReference type="PROSITE" id="PS00107">
    <property type="entry name" value="PROTEIN_KINASE_ATP"/>
    <property type="match status" value="1"/>
</dbReference>
<keyword evidence="3 8" id="KW-0418">Kinase</keyword>
<gene>
    <name evidence="8" type="ORF">H6F99_21720</name>
</gene>
<feature type="transmembrane region" description="Helical" evidence="6">
    <location>
        <begin position="349"/>
        <end position="368"/>
    </location>
</feature>
<proteinExistence type="predicted"/>
<sequence length="457" mass="49794">MTWGIGQELQGGKYVIEQILGQGGFGITYRALQVNLNRPVVIKTPNEYLNYDPEYDKYIKRFIAEGRTLGRLSQEPHPHIVGVIELFQEGNTHCLVMEFVPGENLFQAVKRRGALPEAEIMTCIRQIGEALMVVHQAGLVHRDAHPGNIMLRSNGKAVLIDFGIAKQIIPATQSSKDKAANDGFAPYEQRYKGSRDPRVDVYCLAASLYYGVTGQKPTNSLARRLDDEPLIPPQELISSISKELNQAILNGMALEAKDRPQSMQSWLEMLNYKHKIPNVKKKGSNAGRKVVSVVVNGSNVGIEIVNAVANIVKTINNKPDRKVPWVSLTILLLPYSLMGYILTANNAPFLLWAVAVAVVGALALSWALSGSESWAVSSAVSWAAAVASAVALGGVFAGVLVLDRSSAGAVAEIFACAWACPKLEESFNKFHAFLIVTGTSNIGLGLGWIVYRLFKPV</sequence>
<evidence type="ECO:0000313" key="8">
    <source>
        <dbReference type="EMBL" id="MBD2280796.1"/>
    </source>
</evidence>
<keyword evidence="2 5" id="KW-0547">Nucleotide-binding</keyword>
<reference evidence="8 9" key="1">
    <citation type="journal article" date="2020" name="ISME J.">
        <title>Comparative genomics reveals insights into cyanobacterial evolution and habitat adaptation.</title>
        <authorList>
            <person name="Chen M.Y."/>
            <person name="Teng W.K."/>
            <person name="Zhao L."/>
            <person name="Hu C.X."/>
            <person name="Zhou Y.K."/>
            <person name="Han B.P."/>
            <person name="Song L.R."/>
            <person name="Shu W.S."/>
        </authorList>
    </citation>
    <scope>NUCLEOTIDE SEQUENCE [LARGE SCALE GENOMIC DNA]</scope>
    <source>
        <strain evidence="8 9">FACHB-1040</strain>
    </source>
</reference>
<feature type="transmembrane region" description="Helical" evidence="6">
    <location>
        <begin position="432"/>
        <end position="451"/>
    </location>
</feature>
<dbReference type="RefSeq" id="WP_190384201.1">
    <property type="nucleotide sequence ID" value="NZ_JACJQT010000075.1"/>
</dbReference>
<evidence type="ECO:0000256" key="2">
    <source>
        <dbReference type="ARBA" id="ARBA00022741"/>
    </source>
</evidence>
<evidence type="ECO:0000259" key="7">
    <source>
        <dbReference type="PROSITE" id="PS50011"/>
    </source>
</evidence>
<dbReference type="Proteomes" id="UP000606721">
    <property type="component" value="Unassembled WGS sequence"/>
</dbReference>
<dbReference type="CDD" id="cd14014">
    <property type="entry name" value="STKc_PknB_like"/>
    <property type="match status" value="1"/>
</dbReference>
<keyword evidence="6" id="KW-0472">Membrane</keyword>
<keyword evidence="1" id="KW-0808">Transferase</keyword>
<evidence type="ECO:0000256" key="1">
    <source>
        <dbReference type="ARBA" id="ARBA00022679"/>
    </source>
</evidence>
<protein>
    <submittedName>
        <fullName evidence="8">Serine/threonine protein kinase</fullName>
    </submittedName>
</protein>
<dbReference type="SUPFAM" id="SSF56112">
    <property type="entry name" value="Protein kinase-like (PK-like)"/>
    <property type="match status" value="1"/>
</dbReference>
<keyword evidence="8" id="KW-0723">Serine/threonine-protein kinase</keyword>
<evidence type="ECO:0000256" key="4">
    <source>
        <dbReference type="ARBA" id="ARBA00022840"/>
    </source>
</evidence>
<feature type="domain" description="Protein kinase" evidence="7">
    <location>
        <begin position="14"/>
        <end position="277"/>
    </location>
</feature>
<feature type="binding site" evidence="5">
    <location>
        <position position="43"/>
    </location>
    <ligand>
        <name>ATP</name>
        <dbReference type="ChEBI" id="CHEBI:30616"/>
    </ligand>
</feature>
<dbReference type="Gene3D" id="1.10.510.10">
    <property type="entry name" value="Transferase(Phosphotransferase) domain 1"/>
    <property type="match status" value="1"/>
</dbReference>
<evidence type="ECO:0000256" key="5">
    <source>
        <dbReference type="PROSITE-ProRule" id="PRU10141"/>
    </source>
</evidence>
<dbReference type="PANTHER" id="PTHR43289:SF34">
    <property type="entry name" value="SERINE_THREONINE-PROTEIN KINASE YBDM-RELATED"/>
    <property type="match status" value="1"/>
</dbReference>
<dbReference type="InterPro" id="IPR000719">
    <property type="entry name" value="Prot_kinase_dom"/>
</dbReference>
<dbReference type="InterPro" id="IPR017441">
    <property type="entry name" value="Protein_kinase_ATP_BS"/>
</dbReference>
<dbReference type="GO" id="GO:0004674">
    <property type="term" value="F:protein serine/threonine kinase activity"/>
    <property type="evidence" value="ECO:0007669"/>
    <property type="project" value="UniProtKB-KW"/>
</dbReference>
<evidence type="ECO:0000313" key="9">
    <source>
        <dbReference type="Proteomes" id="UP000606721"/>
    </source>
</evidence>
<keyword evidence="9" id="KW-1185">Reference proteome</keyword>
<keyword evidence="6" id="KW-1133">Transmembrane helix</keyword>
<dbReference type="Pfam" id="PF00069">
    <property type="entry name" value="Pkinase"/>
    <property type="match status" value="1"/>
</dbReference>
<comment type="caution">
    <text evidence="8">The sequence shown here is derived from an EMBL/GenBank/DDBJ whole genome shotgun (WGS) entry which is preliminary data.</text>
</comment>